<feature type="binding site" evidence="4">
    <location>
        <position position="207"/>
    </location>
    <ligand>
        <name>a divalent metal cation</name>
        <dbReference type="ChEBI" id="CHEBI:60240"/>
        <label>1</label>
    </ligand>
</feature>
<name>A0A968GCT5_9SPIO</name>
<dbReference type="EMBL" id="JAATLK010000001">
    <property type="protein sequence ID" value="NIZ47429.1"/>
    <property type="molecule type" value="Genomic_DNA"/>
</dbReference>
<dbReference type="PANTHER" id="PTHR46124">
    <property type="entry name" value="D-AMINOACYL-TRNA DEACYLASE"/>
    <property type="match status" value="1"/>
</dbReference>
<dbReference type="GO" id="GO:0046872">
    <property type="term" value="F:metal ion binding"/>
    <property type="evidence" value="ECO:0007669"/>
    <property type="project" value="UniProtKB-KW"/>
</dbReference>
<sequence>MYEPLLKDMIDHHCHMMQTQGSTENAMQLLESAFQQGLFAIIDAGDATKTQQERLEFFSPYERAFIVIGQHPLDMERPFSYEEMVGVLSEPKVIGVGEVGLDFSRQDIDRRKQQTAFDVQLTLANQYDLPIMLHIRDAFDEAYQMVKRVGHPRVVVHCFTGGKDEAKRWLDLGAYLSFSGVITFKNAQEIQDALAYAPIDRILCETDAPYLTPVPHRGKPNHPIYVSHVYEQVAHLKTVPIDNLVAQVKENFLSLYQLYHLE</sequence>
<keyword evidence="3 5" id="KW-0378">Hydrolase</keyword>
<evidence type="ECO:0000256" key="4">
    <source>
        <dbReference type="PIRSR" id="PIRSR005902-1"/>
    </source>
</evidence>
<dbReference type="CDD" id="cd01310">
    <property type="entry name" value="TatD_DNAse"/>
    <property type="match status" value="1"/>
</dbReference>
<dbReference type="PIRSF" id="PIRSF005902">
    <property type="entry name" value="DNase_TatD"/>
    <property type="match status" value="1"/>
</dbReference>
<accession>A0A968GCT5</accession>
<gene>
    <name evidence="5" type="ORF">HCT46_05830</name>
</gene>
<keyword evidence="2 4" id="KW-0479">Metal-binding</keyword>
<dbReference type="FunFam" id="3.20.20.140:FF:000005">
    <property type="entry name" value="TatD family hydrolase"/>
    <property type="match status" value="1"/>
</dbReference>
<dbReference type="InterPro" id="IPR001130">
    <property type="entry name" value="TatD-like"/>
</dbReference>
<keyword evidence="6" id="KW-1185">Reference proteome</keyword>
<evidence type="ECO:0000256" key="3">
    <source>
        <dbReference type="ARBA" id="ARBA00022801"/>
    </source>
</evidence>
<evidence type="ECO:0000256" key="1">
    <source>
        <dbReference type="ARBA" id="ARBA00009275"/>
    </source>
</evidence>
<dbReference type="GO" id="GO:0016788">
    <property type="term" value="F:hydrolase activity, acting on ester bonds"/>
    <property type="evidence" value="ECO:0007669"/>
    <property type="project" value="InterPro"/>
</dbReference>
<feature type="binding site" evidence="4">
    <location>
        <position position="13"/>
    </location>
    <ligand>
        <name>a divalent metal cation</name>
        <dbReference type="ChEBI" id="CHEBI:60240"/>
        <label>1</label>
    </ligand>
</feature>
<evidence type="ECO:0000256" key="2">
    <source>
        <dbReference type="ARBA" id="ARBA00022723"/>
    </source>
</evidence>
<feature type="binding site" evidence="4">
    <location>
        <position position="134"/>
    </location>
    <ligand>
        <name>a divalent metal cation</name>
        <dbReference type="ChEBI" id="CHEBI:60240"/>
        <label>2</label>
    </ligand>
</feature>
<dbReference type="Pfam" id="PF01026">
    <property type="entry name" value="TatD_DNase"/>
    <property type="match status" value="1"/>
</dbReference>
<dbReference type="AlphaFoldDB" id="A0A968GCT5"/>
<evidence type="ECO:0000313" key="5">
    <source>
        <dbReference type="EMBL" id="NIZ47429.1"/>
    </source>
</evidence>
<organism evidence="5 6">
    <name type="scientific">Entomospira nematocerorum</name>
    <dbReference type="NCBI Taxonomy" id="2719987"/>
    <lineage>
        <taxon>Bacteria</taxon>
        <taxon>Pseudomonadati</taxon>
        <taxon>Spirochaetota</taxon>
        <taxon>Spirochaetia</taxon>
        <taxon>Spirochaetales</taxon>
        <taxon>Spirochaetaceae</taxon>
        <taxon>Entomospira</taxon>
    </lineage>
</organism>
<reference evidence="5" key="1">
    <citation type="submission" date="2020-03" db="EMBL/GenBank/DDBJ databases">
        <title>Spirochaetal bacteria isolated from arthropods constitute a novel genus Entomospira genus novum within the order Spirochaetales.</title>
        <authorList>
            <person name="Grana-Miraglia L."/>
            <person name="Sikutova S."/>
            <person name="Fingerle V."/>
            <person name="Sing A."/>
            <person name="Castillo-Ramirez S."/>
            <person name="Margos G."/>
            <person name="Rudolf I."/>
        </authorList>
    </citation>
    <scope>NUCLEOTIDE SEQUENCE</scope>
    <source>
        <strain evidence="5">BR208</strain>
    </source>
</reference>
<feature type="binding site" evidence="4">
    <location>
        <position position="15"/>
    </location>
    <ligand>
        <name>a divalent metal cation</name>
        <dbReference type="ChEBI" id="CHEBI:60240"/>
        <label>1</label>
    </ligand>
</feature>
<dbReference type="InterPro" id="IPR018228">
    <property type="entry name" value="DNase_TatD-rel_CS"/>
</dbReference>
<proteinExistence type="inferred from homology"/>
<dbReference type="InterPro" id="IPR032466">
    <property type="entry name" value="Metal_Hydrolase"/>
</dbReference>
<dbReference type="Gene3D" id="3.20.20.140">
    <property type="entry name" value="Metal-dependent hydrolases"/>
    <property type="match status" value="1"/>
</dbReference>
<dbReference type="NCBIfam" id="TIGR00010">
    <property type="entry name" value="YchF/TatD family DNA exonuclease"/>
    <property type="match status" value="1"/>
</dbReference>
<dbReference type="SUPFAM" id="SSF51556">
    <property type="entry name" value="Metallo-dependent hydrolases"/>
    <property type="match status" value="1"/>
</dbReference>
<dbReference type="GO" id="GO:0004536">
    <property type="term" value="F:DNA nuclease activity"/>
    <property type="evidence" value="ECO:0007669"/>
    <property type="project" value="InterPro"/>
</dbReference>
<comment type="similarity">
    <text evidence="1">Belongs to the metallo-dependent hydrolases superfamily. TatD-type hydrolase family.</text>
</comment>
<dbReference type="Proteomes" id="UP000752013">
    <property type="component" value="Unassembled WGS sequence"/>
</dbReference>
<feature type="binding site" evidence="4">
    <location>
        <position position="157"/>
    </location>
    <ligand>
        <name>a divalent metal cation</name>
        <dbReference type="ChEBI" id="CHEBI:60240"/>
        <label>2</label>
    </ligand>
</feature>
<comment type="caution">
    <text evidence="5">The sequence shown here is derived from an EMBL/GenBank/DDBJ whole genome shotgun (WGS) entry which is preliminary data.</text>
</comment>
<protein>
    <submittedName>
        <fullName evidence="5">TatD family hydrolase</fullName>
    </submittedName>
</protein>
<evidence type="ECO:0000313" key="6">
    <source>
        <dbReference type="Proteomes" id="UP000752013"/>
    </source>
</evidence>
<dbReference type="PROSITE" id="PS01090">
    <property type="entry name" value="TATD_2"/>
    <property type="match status" value="1"/>
</dbReference>
<feature type="binding site" evidence="4">
    <location>
        <position position="98"/>
    </location>
    <ligand>
        <name>a divalent metal cation</name>
        <dbReference type="ChEBI" id="CHEBI:60240"/>
        <label>1</label>
    </ligand>
</feature>
<dbReference type="InterPro" id="IPR015991">
    <property type="entry name" value="TatD/YcfH-like"/>
</dbReference>
<dbReference type="PANTHER" id="PTHR46124:SF2">
    <property type="entry name" value="D-AMINOACYL-TRNA DEACYLASE"/>
    <property type="match status" value="1"/>
</dbReference>
<dbReference type="RefSeq" id="WP_167703843.1">
    <property type="nucleotide sequence ID" value="NZ_CP118168.1"/>
</dbReference>